<sequence>SLLVERKTYITDALSQNIFVIKKWPCRGFSLFVTVAKGNTTLLSALLDGISSTVQENRLLIQYNNSTKEVSLLLNNVTRDDEGLYQISTSIYETAAEGSGPMDKKWKVQLHVLDSSEIKQGYAGGNILVTTFVDNMIFFPRLYHNDQLIAILRDSDCDVSTKSPFYGRIRCSKGTENSTTTRIEINNVSENDTGLYSVETEGSLTQRCFLNITGANKNSTSALIIGSPPVRFDENISDEPSNITLSKTVLSEIELIHILPITTVAVFAIILFLGSLIWIQRRNNKRFNAVQRIVLETMEATSIAAFSTLRRCLHTLSKEDIWTSNSNYLRNAATHPAELLKYRTPMDSTSDHNTCHNTTEQLEDDYSTFDDTDTIVKVCESRSRSNKNSLAECYESPGSLIDVCPIRADVVCAAECEVHFIRGISGANDQGQEYPSTEATYAVVKKLSSINNVKNGVSCNDASEMVDLSYCDNATNGVQN</sequence>
<dbReference type="AlphaFoldDB" id="A0ABD3X804"/>
<evidence type="ECO:0000313" key="2">
    <source>
        <dbReference type="EMBL" id="KAL3880978.1"/>
    </source>
</evidence>
<name>A0ABD3X804_SINWO</name>
<keyword evidence="1" id="KW-1133">Transmembrane helix</keyword>
<organism evidence="2 3">
    <name type="scientific">Sinanodonta woodiana</name>
    <name type="common">Chinese pond mussel</name>
    <name type="synonym">Anodonta woodiana</name>
    <dbReference type="NCBI Taxonomy" id="1069815"/>
    <lineage>
        <taxon>Eukaryota</taxon>
        <taxon>Metazoa</taxon>
        <taxon>Spiralia</taxon>
        <taxon>Lophotrochozoa</taxon>
        <taxon>Mollusca</taxon>
        <taxon>Bivalvia</taxon>
        <taxon>Autobranchia</taxon>
        <taxon>Heteroconchia</taxon>
        <taxon>Palaeoheterodonta</taxon>
        <taxon>Unionida</taxon>
        <taxon>Unionoidea</taxon>
        <taxon>Unionidae</taxon>
        <taxon>Unioninae</taxon>
        <taxon>Sinanodonta</taxon>
    </lineage>
</organism>
<accession>A0ABD3X804</accession>
<keyword evidence="1" id="KW-0812">Transmembrane</keyword>
<evidence type="ECO:0000313" key="3">
    <source>
        <dbReference type="Proteomes" id="UP001634394"/>
    </source>
</evidence>
<dbReference type="Proteomes" id="UP001634394">
    <property type="component" value="Unassembled WGS sequence"/>
</dbReference>
<protein>
    <submittedName>
        <fullName evidence="2">Uncharacterized protein</fullName>
    </submittedName>
</protein>
<reference evidence="2 3" key="1">
    <citation type="submission" date="2024-11" db="EMBL/GenBank/DDBJ databases">
        <title>Chromosome-level genome assembly of the freshwater bivalve Anodonta woodiana.</title>
        <authorList>
            <person name="Chen X."/>
        </authorList>
    </citation>
    <scope>NUCLEOTIDE SEQUENCE [LARGE SCALE GENOMIC DNA]</scope>
    <source>
        <strain evidence="2">MN2024</strain>
        <tissue evidence="2">Gills</tissue>
    </source>
</reference>
<feature type="non-terminal residue" evidence="2">
    <location>
        <position position="480"/>
    </location>
</feature>
<dbReference type="SUPFAM" id="SSF48726">
    <property type="entry name" value="Immunoglobulin"/>
    <property type="match status" value="1"/>
</dbReference>
<keyword evidence="3" id="KW-1185">Reference proteome</keyword>
<dbReference type="InterPro" id="IPR036179">
    <property type="entry name" value="Ig-like_dom_sf"/>
</dbReference>
<comment type="caution">
    <text evidence="2">The sequence shown here is derived from an EMBL/GenBank/DDBJ whole genome shotgun (WGS) entry which is preliminary data.</text>
</comment>
<keyword evidence="1" id="KW-0472">Membrane</keyword>
<dbReference type="EMBL" id="JBJQND010000004">
    <property type="protein sequence ID" value="KAL3880978.1"/>
    <property type="molecule type" value="Genomic_DNA"/>
</dbReference>
<feature type="non-terminal residue" evidence="2">
    <location>
        <position position="1"/>
    </location>
</feature>
<proteinExistence type="predicted"/>
<evidence type="ECO:0000256" key="1">
    <source>
        <dbReference type="SAM" id="Phobius"/>
    </source>
</evidence>
<feature type="transmembrane region" description="Helical" evidence="1">
    <location>
        <begin position="255"/>
        <end position="279"/>
    </location>
</feature>
<gene>
    <name evidence="2" type="ORF">ACJMK2_033179</name>
</gene>